<comment type="subunit">
    <text evidence="3 10">Monomer.</text>
</comment>
<evidence type="ECO:0000256" key="7">
    <source>
        <dbReference type="ARBA" id="ARBA00022759"/>
    </source>
</evidence>
<comment type="subcellular location">
    <subcellularLocation>
        <location evidence="10">Cytoplasm</location>
    </subcellularLocation>
</comment>
<dbReference type="RefSeq" id="WP_083092053.1">
    <property type="nucleotide sequence ID" value="NZ_LXWF01000040.1"/>
</dbReference>
<dbReference type="OrthoDB" id="7845843at2"/>
<feature type="domain" description="RNase H type-1" evidence="12">
    <location>
        <begin position="1"/>
        <end position="141"/>
    </location>
</feature>
<dbReference type="AlphaFoldDB" id="A0A1Y1RPW0"/>
<keyword evidence="6 10" id="KW-0479">Metal-binding</keyword>
<dbReference type="GO" id="GO:0043137">
    <property type="term" value="P:DNA replication, removal of RNA primer"/>
    <property type="evidence" value="ECO:0007669"/>
    <property type="project" value="TreeGrafter"/>
</dbReference>
<comment type="catalytic activity">
    <reaction evidence="1 10">
        <text>Endonucleolytic cleavage to 5'-phosphomonoester.</text>
        <dbReference type="EC" id="3.1.26.4"/>
    </reaction>
</comment>
<feature type="binding site" evidence="10">
    <location>
        <position position="69"/>
    </location>
    <ligand>
        <name>Mg(2+)</name>
        <dbReference type="ChEBI" id="CHEBI:18420"/>
        <label>1</label>
    </ligand>
</feature>
<comment type="similarity">
    <text evidence="2 10">Belongs to the RNase H family.</text>
</comment>
<feature type="compositionally biased region" description="Polar residues" evidence="11">
    <location>
        <begin position="161"/>
        <end position="170"/>
    </location>
</feature>
<dbReference type="CDD" id="cd09278">
    <property type="entry name" value="RNase_HI_prokaryote_like"/>
    <property type="match status" value="1"/>
</dbReference>
<comment type="caution">
    <text evidence="13">The sequence shown here is derived from an EMBL/GenBank/DDBJ whole genome shotgun (WGS) entry which is preliminary data.</text>
</comment>
<dbReference type="GO" id="GO:0003676">
    <property type="term" value="F:nucleic acid binding"/>
    <property type="evidence" value="ECO:0007669"/>
    <property type="project" value="InterPro"/>
</dbReference>
<feature type="binding site" evidence="10">
    <location>
        <position position="45"/>
    </location>
    <ligand>
        <name>Mg(2+)</name>
        <dbReference type="ChEBI" id="CHEBI:18420"/>
        <label>1</label>
    </ligand>
</feature>
<evidence type="ECO:0000256" key="4">
    <source>
        <dbReference type="ARBA" id="ARBA00012180"/>
    </source>
</evidence>
<dbReference type="PROSITE" id="PS50879">
    <property type="entry name" value="RNASE_H_1"/>
    <property type="match status" value="1"/>
</dbReference>
<evidence type="ECO:0000256" key="2">
    <source>
        <dbReference type="ARBA" id="ARBA00005300"/>
    </source>
</evidence>
<dbReference type="Proteomes" id="UP000192359">
    <property type="component" value="Unassembled WGS sequence"/>
</dbReference>
<dbReference type="InterPro" id="IPR027843">
    <property type="entry name" value="DUF4440"/>
</dbReference>
<protein>
    <recommendedName>
        <fullName evidence="4 10">Ribonuclease H</fullName>
        <shortName evidence="10">RNase H</shortName>
        <ecNumber evidence="4 10">3.1.26.4</ecNumber>
    </recommendedName>
</protein>
<dbReference type="SUPFAM" id="SSF54427">
    <property type="entry name" value="NTF2-like"/>
    <property type="match status" value="1"/>
</dbReference>
<organism evidence="13 14">
    <name type="scientific">Rothia nasimurium</name>
    <dbReference type="NCBI Taxonomy" id="85336"/>
    <lineage>
        <taxon>Bacteria</taxon>
        <taxon>Bacillati</taxon>
        <taxon>Actinomycetota</taxon>
        <taxon>Actinomycetes</taxon>
        <taxon>Micrococcales</taxon>
        <taxon>Micrococcaceae</taxon>
        <taxon>Rothia</taxon>
    </lineage>
</organism>
<name>A0A1Y1RPW0_9MICC</name>
<gene>
    <name evidence="10" type="primary">rnhA</name>
    <name evidence="13" type="ORF">A7979_03945</name>
</gene>
<dbReference type="EMBL" id="LXWF01000040">
    <property type="protein sequence ID" value="ORC16479.1"/>
    <property type="molecule type" value="Genomic_DNA"/>
</dbReference>
<dbReference type="InterPro" id="IPR012337">
    <property type="entry name" value="RNaseH-like_sf"/>
</dbReference>
<evidence type="ECO:0000256" key="11">
    <source>
        <dbReference type="SAM" id="MobiDB-lite"/>
    </source>
</evidence>
<dbReference type="GO" id="GO:0004523">
    <property type="term" value="F:RNA-DNA hybrid ribonuclease activity"/>
    <property type="evidence" value="ECO:0007669"/>
    <property type="project" value="UniProtKB-UniRule"/>
</dbReference>
<keyword evidence="10" id="KW-0963">Cytoplasm</keyword>
<feature type="binding site" evidence="10">
    <location>
        <position position="133"/>
    </location>
    <ligand>
        <name>Mg(2+)</name>
        <dbReference type="ChEBI" id="CHEBI:18420"/>
        <label>2</label>
    </ligand>
</feature>
<feature type="binding site" evidence="10">
    <location>
        <position position="10"/>
    </location>
    <ligand>
        <name>Mg(2+)</name>
        <dbReference type="ChEBI" id="CHEBI:18420"/>
        <label>1</label>
    </ligand>
</feature>
<dbReference type="InterPro" id="IPR022892">
    <property type="entry name" value="RNaseHI"/>
</dbReference>
<evidence type="ECO:0000256" key="8">
    <source>
        <dbReference type="ARBA" id="ARBA00022801"/>
    </source>
</evidence>
<sequence length="295" mass="31983">MTEKIIAAADGSALGNPGPAGWAWYIDENRWAAGGWEHGTNNMGELKAVLDLFEATAHLPQTHLHVICDSQYTINAITKWMPGWKKKGWKKSDGKPVLNVDLMKALDRAIAGRVYSFEWVKGHTGHPLNEAADRRANEAAQAYRDGRAPNTGPGLKEPSESEVNSGQSGQKLAPAARSSWQETLATVRECEAQMLRPAIYGSEKLLGALLHPDLTWAVPTGQLTDRQTVLRYRSRACASTGASEEITALALGPEAAQLVSQVPTEKGLILRTSTWVADSGGSWTLRYRQDTALGG</sequence>
<dbReference type="GO" id="GO:0005737">
    <property type="term" value="C:cytoplasm"/>
    <property type="evidence" value="ECO:0007669"/>
    <property type="project" value="UniProtKB-SubCell"/>
</dbReference>
<feature type="region of interest" description="Disordered" evidence="11">
    <location>
        <begin position="135"/>
        <end position="175"/>
    </location>
</feature>
<keyword evidence="8 10" id="KW-0378">Hydrolase</keyword>
<comment type="cofactor">
    <cofactor evidence="10">
        <name>Mg(2+)</name>
        <dbReference type="ChEBI" id="CHEBI:18420"/>
    </cofactor>
    <text evidence="10">Binds 1 Mg(2+) ion per subunit. May bind a second metal ion at a regulatory site, or after substrate binding.</text>
</comment>
<dbReference type="SUPFAM" id="SSF53098">
    <property type="entry name" value="Ribonuclease H-like"/>
    <property type="match status" value="1"/>
</dbReference>
<dbReference type="Pfam" id="PF14534">
    <property type="entry name" value="DUF4440"/>
    <property type="match status" value="1"/>
</dbReference>
<keyword evidence="7 10" id="KW-0255">Endonuclease</keyword>
<proteinExistence type="inferred from homology"/>
<dbReference type="GO" id="GO:0000287">
    <property type="term" value="F:magnesium ion binding"/>
    <property type="evidence" value="ECO:0007669"/>
    <property type="project" value="UniProtKB-UniRule"/>
</dbReference>
<comment type="function">
    <text evidence="10">Endonuclease that specifically degrades the RNA of RNA-DNA hybrids.</text>
</comment>
<evidence type="ECO:0000256" key="10">
    <source>
        <dbReference type="HAMAP-Rule" id="MF_00042"/>
    </source>
</evidence>
<feature type="binding site" evidence="10">
    <location>
        <position position="10"/>
    </location>
    <ligand>
        <name>Mg(2+)</name>
        <dbReference type="ChEBI" id="CHEBI:18420"/>
        <label>2</label>
    </ligand>
</feature>
<evidence type="ECO:0000313" key="14">
    <source>
        <dbReference type="Proteomes" id="UP000192359"/>
    </source>
</evidence>
<dbReference type="InterPro" id="IPR050092">
    <property type="entry name" value="RNase_H"/>
</dbReference>
<reference evidence="13 14" key="1">
    <citation type="submission" date="2016-05" db="EMBL/GenBank/DDBJ databases">
        <title>Draft genome sequence of a porcine commensal Rothia nasimurium.</title>
        <authorList>
            <person name="Gaiser R.A."/>
            <person name="Van Baarlen P."/>
            <person name="Wells J.M."/>
        </authorList>
    </citation>
    <scope>NUCLEOTIDE SEQUENCE [LARGE SCALE GENOMIC DNA]</scope>
    <source>
        <strain evidence="13 14">PT-32</strain>
    </source>
</reference>
<evidence type="ECO:0000256" key="6">
    <source>
        <dbReference type="ARBA" id="ARBA00022723"/>
    </source>
</evidence>
<keyword evidence="9 10" id="KW-0460">Magnesium</keyword>
<accession>A0A1Y1RPW0</accession>
<keyword evidence="14" id="KW-1185">Reference proteome</keyword>
<evidence type="ECO:0000256" key="1">
    <source>
        <dbReference type="ARBA" id="ARBA00000077"/>
    </source>
</evidence>
<dbReference type="InterPro" id="IPR032710">
    <property type="entry name" value="NTF2-like_dom_sf"/>
</dbReference>
<dbReference type="Gene3D" id="3.30.420.10">
    <property type="entry name" value="Ribonuclease H-like superfamily/Ribonuclease H"/>
    <property type="match status" value="1"/>
</dbReference>
<evidence type="ECO:0000313" key="13">
    <source>
        <dbReference type="EMBL" id="ORC16479.1"/>
    </source>
</evidence>
<evidence type="ECO:0000256" key="9">
    <source>
        <dbReference type="ARBA" id="ARBA00022842"/>
    </source>
</evidence>
<dbReference type="Pfam" id="PF00075">
    <property type="entry name" value="RNase_H"/>
    <property type="match status" value="1"/>
</dbReference>
<evidence type="ECO:0000259" key="12">
    <source>
        <dbReference type="PROSITE" id="PS50879"/>
    </source>
</evidence>
<dbReference type="HAMAP" id="MF_00042">
    <property type="entry name" value="RNase_H"/>
    <property type="match status" value="1"/>
</dbReference>
<dbReference type="PANTHER" id="PTHR10642">
    <property type="entry name" value="RIBONUCLEASE H1"/>
    <property type="match status" value="1"/>
</dbReference>
<evidence type="ECO:0000256" key="3">
    <source>
        <dbReference type="ARBA" id="ARBA00011245"/>
    </source>
</evidence>
<dbReference type="PANTHER" id="PTHR10642:SF26">
    <property type="entry name" value="RIBONUCLEASE H1"/>
    <property type="match status" value="1"/>
</dbReference>
<dbReference type="EC" id="3.1.26.4" evidence="4 10"/>
<dbReference type="InterPro" id="IPR036397">
    <property type="entry name" value="RNaseH_sf"/>
</dbReference>
<evidence type="ECO:0000256" key="5">
    <source>
        <dbReference type="ARBA" id="ARBA00022722"/>
    </source>
</evidence>
<dbReference type="InterPro" id="IPR002156">
    <property type="entry name" value="RNaseH_domain"/>
</dbReference>
<keyword evidence="5 10" id="KW-0540">Nuclease</keyword>